<dbReference type="EMBL" id="VKHS01000463">
    <property type="protein sequence ID" value="MBB0231233.1"/>
    <property type="molecule type" value="Genomic_DNA"/>
</dbReference>
<evidence type="ECO:0000256" key="1">
    <source>
        <dbReference type="SAM" id="MobiDB-lite"/>
    </source>
</evidence>
<name>A0A7W3XXT1_9ACTN</name>
<dbReference type="InterPro" id="IPR027417">
    <property type="entry name" value="P-loop_NTPase"/>
</dbReference>
<comment type="caution">
    <text evidence="2">The sequence shown here is derived from an EMBL/GenBank/DDBJ whole genome shotgun (WGS) entry which is preliminary data.</text>
</comment>
<proteinExistence type="predicted"/>
<organism evidence="2 3">
    <name type="scientific">Streptomyces calidiresistens</name>
    <dbReference type="NCBI Taxonomy" id="1485586"/>
    <lineage>
        <taxon>Bacteria</taxon>
        <taxon>Bacillati</taxon>
        <taxon>Actinomycetota</taxon>
        <taxon>Actinomycetes</taxon>
        <taxon>Kitasatosporales</taxon>
        <taxon>Streptomycetaceae</taxon>
        <taxon>Streptomyces</taxon>
    </lineage>
</organism>
<dbReference type="Proteomes" id="UP000530234">
    <property type="component" value="Unassembled WGS sequence"/>
</dbReference>
<dbReference type="AlphaFoldDB" id="A0A7W3XXT1"/>
<feature type="region of interest" description="Disordered" evidence="1">
    <location>
        <begin position="219"/>
        <end position="262"/>
    </location>
</feature>
<evidence type="ECO:0000313" key="2">
    <source>
        <dbReference type="EMBL" id="MBB0231233.1"/>
    </source>
</evidence>
<dbReference type="SUPFAM" id="SSF52540">
    <property type="entry name" value="P-loop containing nucleoside triphosphate hydrolases"/>
    <property type="match status" value="1"/>
</dbReference>
<evidence type="ECO:0000313" key="3">
    <source>
        <dbReference type="Proteomes" id="UP000530234"/>
    </source>
</evidence>
<sequence>METTTGDGIPVGPVEDDEAIRAVHVLLDPGWSADPRRRRPALVVVGGRGAGKTTFLETLRDRAERHLPHVRVDCADPRHESVPHALSVIAGGLTRYRPRYRRLRFPRLLIGLLVIERGLGSPDGPRDFERARAEMRTLLRRRRDSGRSRRFLREVAGAPWEMDVALGPFASALRLPTWVVSALIGAGFPPRAQRWYGHRDEGHRDRPIDVLLELSARAREAEGAEDDPPGIGDTTGATPASPPADGPAEGRGRRPVAAGEAVRAAREHARREVAEMLFRAFLADLRDCPRRIRRLPTPLVLLDNADTRAGRDLLHGLTGTGPGVEGTAPRAEPLTVVATMASPPIGYPDTTAGVSPPPPPGTAAAPHPVGTPPPAPDASSGPLSPAPDSAVAPNPSGSVSLATRAALTGRAGDPPTRPLTHRLSLLSPAEVRRLMGTGPAGADRRPARLVHDLTAGHPEPAALLARVAARWEVPVTGTVALLTEPVPAALVTDGPRPPESVEQRLVRRLLPGDGRSDSPALSAFTTCAAARDERERLWLTHRVELVTPARGEMVRRAMGSGEPGWVVLGHLLARRLARRAADHPASPAAVHGRLAEFCRERGDRAGELYHRLACGESAAVAAELTTELHRMPGRRWLDLVYAVVRAPCGVPGEQELPPHDRFLRLLGRSEEVTRRRDGPAGETAVGESTPDTGDPGRWVAHLVAALRVVVDPVGGTDRQYLYEQIAHVMGQLAPMSPDGLVELHREAAGHRRRAAWWG</sequence>
<protein>
    <submittedName>
        <fullName evidence="2">Uncharacterized protein</fullName>
    </submittedName>
</protein>
<feature type="region of interest" description="Disordered" evidence="1">
    <location>
        <begin position="341"/>
        <end position="398"/>
    </location>
</feature>
<accession>A0A7W3XXT1</accession>
<gene>
    <name evidence="2" type="ORF">FOE67_17395</name>
</gene>
<keyword evidence="3" id="KW-1185">Reference proteome</keyword>
<feature type="region of interest" description="Disordered" evidence="1">
    <location>
        <begin position="673"/>
        <end position="694"/>
    </location>
</feature>
<dbReference type="RefSeq" id="WP_182665403.1">
    <property type="nucleotide sequence ID" value="NZ_VKHS01000463.1"/>
</dbReference>
<reference evidence="3" key="1">
    <citation type="submission" date="2019-10" db="EMBL/GenBank/DDBJ databases">
        <title>Streptomyces sp. nov., a novel actinobacterium isolated from alkaline environment.</title>
        <authorList>
            <person name="Golinska P."/>
        </authorList>
    </citation>
    <scope>NUCLEOTIDE SEQUENCE [LARGE SCALE GENOMIC DNA]</scope>
    <source>
        <strain evidence="3">DSM 42108</strain>
    </source>
</reference>